<accession>A0ABQ9MCC9</accession>
<dbReference type="CDD" id="cd05236">
    <property type="entry name" value="FAR-N_SDR_e"/>
    <property type="match status" value="1"/>
</dbReference>
<keyword evidence="4" id="KW-0560">Oxidoreductase</keyword>
<dbReference type="Pfam" id="PF03015">
    <property type="entry name" value="Sterile"/>
    <property type="match status" value="1"/>
</dbReference>
<feature type="domain" description="Thioester reductase (TE)" evidence="6">
    <location>
        <begin position="17"/>
        <end position="318"/>
    </location>
</feature>
<dbReference type="CDD" id="cd09071">
    <property type="entry name" value="FAR_C"/>
    <property type="match status" value="1"/>
</dbReference>
<dbReference type="EC" id="1.2.1.84" evidence="4"/>
<evidence type="ECO:0000256" key="4">
    <source>
        <dbReference type="RuleBase" id="RU363097"/>
    </source>
</evidence>
<dbReference type="PANTHER" id="PTHR11011">
    <property type="entry name" value="MALE STERILITY PROTEIN 2-RELATED"/>
    <property type="match status" value="1"/>
</dbReference>
<comment type="caution">
    <text evidence="7">The sequence shown here is derived from an EMBL/GenBank/DDBJ whole genome shotgun (WGS) entry which is preliminary data.</text>
</comment>
<dbReference type="InterPro" id="IPR026055">
    <property type="entry name" value="FAR"/>
</dbReference>
<keyword evidence="4" id="KW-0521">NADP</keyword>
<reference evidence="7" key="1">
    <citation type="journal article" date="2023" name="Plant Biotechnol. J.">
        <title>Chromosome-level wild Hevea brasiliensis genome provides new tools for genomic-assisted breeding and valuable loci to elevate rubber yield.</title>
        <authorList>
            <person name="Cheng H."/>
            <person name="Song X."/>
            <person name="Hu Y."/>
            <person name="Wu T."/>
            <person name="Yang Q."/>
            <person name="An Z."/>
            <person name="Feng S."/>
            <person name="Deng Z."/>
            <person name="Wu W."/>
            <person name="Zeng X."/>
            <person name="Tu M."/>
            <person name="Wang X."/>
            <person name="Huang H."/>
        </authorList>
    </citation>
    <scope>NUCLEOTIDE SEQUENCE</scope>
    <source>
        <strain evidence="7">MT/VB/25A 57/8</strain>
    </source>
</reference>
<evidence type="ECO:0000259" key="5">
    <source>
        <dbReference type="Pfam" id="PF03015"/>
    </source>
</evidence>
<dbReference type="InterPro" id="IPR036291">
    <property type="entry name" value="NAD(P)-bd_dom_sf"/>
</dbReference>
<evidence type="ECO:0000313" key="8">
    <source>
        <dbReference type="Proteomes" id="UP001174677"/>
    </source>
</evidence>
<evidence type="ECO:0000256" key="1">
    <source>
        <dbReference type="ARBA" id="ARBA00005928"/>
    </source>
</evidence>
<dbReference type="Proteomes" id="UP001174677">
    <property type="component" value="Chromosome 6"/>
</dbReference>
<keyword evidence="2 4" id="KW-0444">Lipid biosynthesis</keyword>
<name>A0ABQ9MCC9_HEVBR</name>
<dbReference type="InterPro" id="IPR033640">
    <property type="entry name" value="FAR_C"/>
</dbReference>
<dbReference type="Pfam" id="PF07993">
    <property type="entry name" value="NAD_binding_4"/>
    <property type="match status" value="1"/>
</dbReference>
<comment type="catalytic activity">
    <reaction evidence="4">
        <text>a long-chain fatty acyl-CoA + 2 NADPH + 2 H(+) = a long-chain primary fatty alcohol + 2 NADP(+) + CoA</text>
        <dbReference type="Rhea" id="RHEA:52716"/>
        <dbReference type="ChEBI" id="CHEBI:15378"/>
        <dbReference type="ChEBI" id="CHEBI:57287"/>
        <dbReference type="ChEBI" id="CHEBI:57783"/>
        <dbReference type="ChEBI" id="CHEBI:58349"/>
        <dbReference type="ChEBI" id="CHEBI:77396"/>
        <dbReference type="ChEBI" id="CHEBI:83139"/>
        <dbReference type="EC" id="1.2.1.84"/>
    </reaction>
</comment>
<keyword evidence="8" id="KW-1185">Reference proteome</keyword>
<dbReference type="SUPFAM" id="SSF51735">
    <property type="entry name" value="NAD(P)-binding Rossmann-fold domains"/>
    <property type="match status" value="1"/>
</dbReference>
<proteinExistence type="inferred from homology"/>
<keyword evidence="3 4" id="KW-0443">Lipid metabolism</keyword>
<evidence type="ECO:0000259" key="6">
    <source>
        <dbReference type="Pfam" id="PF07993"/>
    </source>
</evidence>
<dbReference type="PANTHER" id="PTHR11011:SF84">
    <property type="entry name" value="ACYL-COA REDUCTASE-LIKE PROTEIN, PUTATIVE-RELATED"/>
    <property type="match status" value="1"/>
</dbReference>
<dbReference type="Gene3D" id="3.40.50.720">
    <property type="entry name" value="NAD(P)-binding Rossmann-like Domain"/>
    <property type="match status" value="1"/>
</dbReference>
<evidence type="ECO:0000256" key="2">
    <source>
        <dbReference type="ARBA" id="ARBA00022516"/>
    </source>
</evidence>
<protein>
    <recommendedName>
        <fullName evidence="4">Fatty acyl-CoA reductase</fullName>
        <ecNumber evidence="4">1.2.1.84</ecNumber>
    </recommendedName>
</protein>
<organism evidence="7 8">
    <name type="scientific">Hevea brasiliensis</name>
    <name type="common">Para rubber tree</name>
    <name type="synonym">Siphonia brasiliensis</name>
    <dbReference type="NCBI Taxonomy" id="3981"/>
    <lineage>
        <taxon>Eukaryota</taxon>
        <taxon>Viridiplantae</taxon>
        <taxon>Streptophyta</taxon>
        <taxon>Embryophyta</taxon>
        <taxon>Tracheophyta</taxon>
        <taxon>Spermatophyta</taxon>
        <taxon>Magnoliopsida</taxon>
        <taxon>eudicotyledons</taxon>
        <taxon>Gunneridae</taxon>
        <taxon>Pentapetalae</taxon>
        <taxon>rosids</taxon>
        <taxon>fabids</taxon>
        <taxon>Malpighiales</taxon>
        <taxon>Euphorbiaceae</taxon>
        <taxon>Crotonoideae</taxon>
        <taxon>Micrandreae</taxon>
        <taxon>Hevea</taxon>
    </lineage>
</organism>
<evidence type="ECO:0000313" key="7">
    <source>
        <dbReference type="EMBL" id="KAJ9177952.1"/>
    </source>
</evidence>
<comment type="similarity">
    <text evidence="1 4">Belongs to the fatty acyl-CoA reductase family.</text>
</comment>
<dbReference type="InterPro" id="IPR013120">
    <property type="entry name" value="FAR_NAD-bd"/>
</dbReference>
<sequence>MEMESILGFLENKTILVTGATGYLAKIFVEKIIRVQPKVKKLYLLLRASDANSALERLNKEVIRKELFKVLREKYGESLSSFVSEKVTAVAGDISYEDLGVKDSYLRNEMWREIDVVVNFAATTNFDDRYDISLGINTLGALHALNFAKKCLKIKMLVHVSTAYVCGEDTGLILEKPFCMGKAKKGTSKIDIEEEKKLIQQKLNELLSENASDKAITEVMKDFGIERARVYGWPNTYVFTKAMGEMLLMHLKEDLSLLIIRPTMVTSTYKEPFPGWIEGVRTIDSVIAGYAKGKVTCFVSNPQSNLDVIPADMVVNGIIVAMAARRKQSSETIYHLGSSLRNPVKLSNIHDFSFRYFSANPWINKDGMPVKIPKGTVFCSMASFHMYMAICFQLPLKALQVANTMVFQKYQGTYATLDRKIKLVMRLIELYKPYVFFEGIFDDMNSEKLRAAAKEKVPEEADGFNFDPTGIDWEDYMMGVHIPGLVKYVMK</sequence>
<feature type="domain" description="Fatty acyl-CoA reductase C-terminal" evidence="5">
    <location>
        <begin position="394"/>
        <end position="491"/>
    </location>
</feature>
<evidence type="ECO:0000256" key="3">
    <source>
        <dbReference type="ARBA" id="ARBA00023098"/>
    </source>
</evidence>
<gene>
    <name evidence="7" type="ORF">P3X46_009875</name>
</gene>
<comment type="function">
    <text evidence="4">Catalyzes the reduction of fatty acyl-CoA to fatty alcohols.</text>
</comment>
<dbReference type="EMBL" id="JARPOI010000006">
    <property type="protein sequence ID" value="KAJ9177952.1"/>
    <property type="molecule type" value="Genomic_DNA"/>
</dbReference>